<keyword evidence="5" id="KW-0109">Calcium transport</keyword>
<dbReference type="PRINTS" id="PR00119">
    <property type="entry name" value="CATATPASE"/>
</dbReference>
<keyword evidence="4" id="KW-1003">Cell membrane</keyword>
<dbReference type="InterPro" id="IPR006408">
    <property type="entry name" value="P-type_ATPase_IIB"/>
</dbReference>
<feature type="transmembrane region" description="Helical" evidence="15">
    <location>
        <begin position="277"/>
        <end position="303"/>
    </location>
</feature>
<dbReference type="EMBL" id="CP050485">
    <property type="protein sequence ID" value="QOG28877.1"/>
    <property type="molecule type" value="Genomic_DNA"/>
</dbReference>
<dbReference type="RefSeq" id="WP_113849042.1">
    <property type="nucleotide sequence ID" value="NZ_CP050485.1"/>
</dbReference>
<evidence type="ECO:0000313" key="18">
    <source>
        <dbReference type="Proteomes" id="UP000516696"/>
    </source>
</evidence>
<dbReference type="GO" id="GO:0046872">
    <property type="term" value="F:metal ion binding"/>
    <property type="evidence" value="ECO:0007669"/>
    <property type="project" value="UniProtKB-KW"/>
</dbReference>
<evidence type="ECO:0000256" key="4">
    <source>
        <dbReference type="ARBA" id="ARBA00022475"/>
    </source>
</evidence>
<dbReference type="InterPro" id="IPR004014">
    <property type="entry name" value="ATPase_P-typ_cation-transptr_N"/>
</dbReference>
<accession>A0AAE7T0R4</accession>
<keyword evidence="5" id="KW-0406">Ion transport</keyword>
<feature type="transmembrane region" description="Helical" evidence="15">
    <location>
        <begin position="664"/>
        <end position="684"/>
    </location>
</feature>
<organism evidence="17 18">
    <name type="scientific">Enterococcus gallinarum</name>
    <dbReference type="NCBI Taxonomy" id="1353"/>
    <lineage>
        <taxon>Bacteria</taxon>
        <taxon>Bacillati</taxon>
        <taxon>Bacillota</taxon>
        <taxon>Bacilli</taxon>
        <taxon>Lactobacillales</taxon>
        <taxon>Enterococcaceae</taxon>
        <taxon>Enterococcus</taxon>
    </lineage>
</organism>
<sequence length="876" mass="94966">MNTVDLWFTKSKEEVLRSLDTNATAGLSSQEVEKRLQSFGRNELEVKKKESLLKKVIGQLEDPMIIVLLIAAFLSYVSSGFEDWIDSVIILLIVVINAIISISQENNANKSLEALQKMSAPLAKVIRNGKLEHVETATLVPGDIIELEAGDLVPADVRILSAANLKADESAMTGESVPVNKKALEALPEDTVLADRKNMLISSTVITNGRATCVVTSTGMKTEVGRIANMLISEDDNTTPLQRKMAEISKLLSIICLGICVLMFIVGLLYSRPILEIFMMAVSLGVAAIPEGLAAIVTIVLALGVQRLVKRHAIVKKLPAVETLGAASVICSDKTGTLTQNKMTVVETFVHGSATPQQLLAIGALCNDSKLTVNGSKFQVTGDPTETAFVSKAYEEKLDKNELEANMPRVAEIPFDSERKLMSTIHKTEQGYRVMVKGAPDVLLNRCRIDEAEAQKIAAKNADMASNALRILGVAYKDITEVPEELTSEDIENHLTFVGLVGMIDPPRQEVKEAVAQCYDAGIRPVMITGDHKLTAVAIAKELNIFRSGDLAMTGSELDMMPQEILEEEVEKYSVYARVSPEHKMRIVKAWQAKGMVVAMTGDGVNDAPALKVADIGCAMGITGTDVAKGAADMILTDDNFATIVHAVEQGRGIFSNIKKSIQYLLSCNIGEIITIFVATALNFHQMPLVAIQLLWLNLVTDSLPALALGMEPVEPGVMKQKPRDSRKSIFADGFAASMIFYGILVGAITLAAYWLGEYVLSDPTVADGTANTMAFATLVFGELTRAFAVRSETRSIFSIGVFSNSAMNKAFLVSLALQLAVLFIPFLQEIFKVQSLTGIEWVIVILLSLVPLIVSELTKAFRSKDAKVLEGKLSM</sequence>
<dbReference type="PRINTS" id="PR00120">
    <property type="entry name" value="HATPASE"/>
</dbReference>
<reference evidence="17 18" key="1">
    <citation type="submission" date="2020-03" db="EMBL/GenBank/DDBJ databases">
        <title>Characterization of ganglioside-mimicking enterococci.</title>
        <authorList>
            <person name="Patry R.T."/>
            <person name="Nothaft H."/>
            <person name="Bridger R."/>
            <person name="Shajahan A."/>
            <person name="Huynh S."/>
            <person name="Sanchez S."/>
            <person name="Azadi P."/>
            <person name="Cooper K."/>
            <person name="Miller W.G."/>
            <person name="Parker C.T."/>
            <person name="Wells L."/>
            <person name="Szymanski C.M."/>
        </authorList>
    </citation>
    <scope>NUCLEOTIDE SEQUENCE [LARGE SCALE GENOMIC DNA]</scope>
    <source>
        <strain evidence="17 18">EGM181</strain>
    </source>
</reference>
<dbReference type="SFLD" id="SFLDS00003">
    <property type="entry name" value="Haloacid_Dehalogenase"/>
    <property type="match status" value="1"/>
</dbReference>
<feature type="domain" description="Cation-transporting P-type ATPase N-terminal" evidence="16">
    <location>
        <begin position="6"/>
        <end position="80"/>
    </location>
</feature>
<feature type="transmembrane region" description="Helical" evidence="15">
    <location>
        <begin position="834"/>
        <end position="855"/>
    </location>
</feature>
<keyword evidence="5" id="KW-0813">Transport</keyword>
<comment type="similarity">
    <text evidence="2">Belongs to the cation transport ATPase (P-type) (TC 3.A.3) family. Type IIA subfamily.</text>
</comment>
<feature type="transmembrane region" description="Helical" evidence="15">
    <location>
        <begin position="84"/>
        <end position="102"/>
    </location>
</feature>
<dbReference type="GO" id="GO:0140352">
    <property type="term" value="P:export from cell"/>
    <property type="evidence" value="ECO:0007669"/>
    <property type="project" value="UniProtKB-ARBA"/>
</dbReference>
<evidence type="ECO:0000256" key="12">
    <source>
        <dbReference type="ARBA" id="ARBA00022989"/>
    </source>
</evidence>
<dbReference type="SUPFAM" id="SSF56784">
    <property type="entry name" value="HAD-like"/>
    <property type="match status" value="1"/>
</dbReference>
<keyword evidence="11" id="KW-1278">Translocase</keyword>
<keyword evidence="6 15" id="KW-0812">Transmembrane</keyword>
<dbReference type="FunFam" id="3.40.50.1000:FF:000028">
    <property type="entry name" value="Calcium-transporting P-type ATPase, putative"/>
    <property type="match status" value="1"/>
</dbReference>
<dbReference type="GO" id="GO:0005886">
    <property type="term" value="C:plasma membrane"/>
    <property type="evidence" value="ECO:0007669"/>
    <property type="project" value="UniProtKB-SubCell"/>
</dbReference>
<dbReference type="NCBIfam" id="TIGR01517">
    <property type="entry name" value="ATPase-IIB_Ca"/>
    <property type="match status" value="1"/>
</dbReference>
<keyword evidence="12 15" id="KW-1133">Transmembrane helix</keyword>
<evidence type="ECO:0000256" key="11">
    <source>
        <dbReference type="ARBA" id="ARBA00022967"/>
    </source>
</evidence>
<evidence type="ECO:0000256" key="9">
    <source>
        <dbReference type="ARBA" id="ARBA00022837"/>
    </source>
</evidence>
<dbReference type="Pfam" id="PF13246">
    <property type="entry name" value="Cation_ATPase"/>
    <property type="match status" value="1"/>
</dbReference>
<dbReference type="Pfam" id="PF00689">
    <property type="entry name" value="Cation_ATPase_C"/>
    <property type="match status" value="1"/>
</dbReference>
<evidence type="ECO:0000313" key="17">
    <source>
        <dbReference type="EMBL" id="QOG28877.1"/>
    </source>
</evidence>
<dbReference type="NCBIfam" id="TIGR01494">
    <property type="entry name" value="ATPase_P-type"/>
    <property type="match status" value="3"/>
</dbReference>
<dbReference type="FunFam" id="3.40.50.1000:FF:000001">
    <property type="entry name" value="Phospholipid-transporting ATPase IC"/>
    <property type="match status" value="1"/>
</dbReference>
<evidence type="ECO:0000256" key="7">
    <source>
        <dbReference type="ARBA" id="ARBA00022723"/>
    </source>
</evidence>
<keyword evidence="13 15" id="KW-0472">Membrane</keyword>
<feature type="transmembrane region" description="Helical" evidence="15">
    <location>
        <begin position="811"/>
        <end position="828"/>
    </location>
</feature>
<dbReference type="FunFam" id="2.70.150.10:FF:000016">
    <property type="entry name" value="Calcium-transporting P-type ATPase putative"/>
    <property type="match status" value="1"/>
</dbReference>
<dbReference type="InterPro" id="IPR059000">
    <property type="entry name" value="ATPase_P-type_domA"/>
</dbReference>
<feature type="transmembrane region" description="Helical" evidence="15">
    <location>
        <begin position="690"/>
        <end position="709"/>
    </location>
</feature>
<dbReference type="SFLD" id="SFLDG00002">
    <property type="entry name" value="C1.7:_P-type_atpase_like"/>
    <property type="match status" value="1"/>
</dbReference>
<protein>
    <recommendedName>
        <fullName evidence="3">P-type Ca(2+) transporter</fullName>
        <ecNumber evidence="3">7.2.2.10</ecNumber>
    </recommendedName>
</protein>
<evidence type="ECO:0000256" key="3">
    <source>
        <dbReference type="ARBA" id="ARBA00012790"/>
    </source>
</evidence>
<comment type="subcellular location">
    <subcellularLocation>
        <location evidence="1">Cell membrane</location>
        <topology evidence="1">Multi-pass membrane protein</topology>
    </subcellularLocation>
</comment>
<dbReference type="SFLD" id="SFLDF00027">
    <property type="entry name" value="p-type_atpase"/>
    <property type="match status" value="1"/>
</dbReference>
<dbReference type="InterPro" id="IPR008250">
    <property type="entry name" value="ATPase_P-typ_transduc_dom_A_sf"/>
</dbReference>
<dbReference type="Pfam" id="PF00690">
    <property type="entry name" value="Cation_ATPase_N"/>
    <property type="match status" value="1"/>
</dbReference>
<dbReference type="InterPro" id="IPR036412">
    <property type="entry name" value="HAD-like_sf"/>
</dbReference>
<dbReference type="Gene3D" id="2.70.150.10">
    <property type="entry name" value="Calcium-transporting ATPase, cytoplasmic transduction domain A"/>
    <property type="match status" value="1"/>
</dbReference>
<name>A0AAE7T0R4_ENTGA</name>
<keyword evidence="9" id="KW-0106">Calcium</keyword>
<dbReference type="InterPro" id="IPR018303">
    <property type="entry name" value="ATPase_P-typ_P_site"/>
</dbReference>
<keyword evidence="8" id="KW-0547">Nucleotide-binding</keyword>
<feature type="transmembrane region" description="Helical" evidence="15">
    <location>
        <begin position="251"/>
        <end position="271"/>
    </location>
</feature>
<feature type="transmembrane region" description="Helical" evidence="15">
    <location>
        <begin position="730"/>
        <end position="757"/>
    </location>
</feature>
<evidence type="ECO:0000256" key="1">
    <source>
        <dbReference type="ARBA" id="ARBA00004651"/>
    </source>
</evidence>
<dbReference type="CDD" id="cd02089">
    <property type="entry name" value="P-type_ATPase_Ca_prok"/>
    <property type="match status" value="1"/>
</dbReference>
<dbReference type="Gene3D" id="3.40.50.1000">
    <property type="entry name" value="HAD superfamily/HAD-like"/>
    <property type="match status" value="1"/>
</dbReference>
<evidence type="ECO:0000256" key="15">
    <source>
        <dbReference type="SAM" id="Phobius"/>
    </source>
</evidence>
<dbReference type="Gene3D" id="3.40.1110.10">
    <property type="entry name" value="Calcium-transporting ATPase, cytoplasmic domain N"/>
    <property type="match status" value="1"/>
</dbReference>
<dbReference type="GO" id="GO:0005388">
    <property type="term" value="F:P-type calcium transporter activity"/>
    <property type="evidence" value="ECO:0007669"/>
    <property type="project" value="UniProtKB-EC"/>
</dbReference>
<evidence type="ECO:0000256" key="14">
    <source>
        <dbReference type="ARBA" id="ARBA00048694"/>
    </source>
</evidence>
<dbReference type="InterPro" id="IPR044492">
    <property type="entry name" value="P_typ_ATPase_HD_dom"/>
</dbReference>
<evidence type="ECO:0000256" key="2">
    <source>
        <dbReference type="ARBA" id="ARBA00005675"/>
    </source>
</evidence>
<proteinExistence type="inferred from homology"/>
<dbReference type="PANTHER" id="PTHR42861">
    <property type="entry name" value="CALCIUM-TRANSPORTING ATPASE"/>
    <property type="match status" value="1"/>
</dbReference>
<dbReference type="SUPFAM" id="SSF81665">
    <property type="entry name" value="Calcium ATPase, transmembrane domain M"/>
    <property type="match status" value="1"/>
</dbReference>
<evidence type="ECO:0000256" key="8">
    <source>
        <dbReference type="ARBA" id="ARBA00022741"/>
    </source>
</evidence>
<dbReference type="Pfam" id="PF00122">
    <property type="entry name" value="E1-E2_ATPase"/>
    <property type="match status" value="1"/>
</dbReference>
<dbReference type="InterPro" id="IPR023298">
    <property type="entry name" value="ATPase_P-typ_TM_dom_sf"/>
</dbReference>
<dbReference type="Proteomes" id="UP000516696">
    <property type="component" value="Chromosome"/>
</dbReference>
<dbReference type="SUPFAM" id="SSF81653">
    <property type="entry name" value="Calcium ATPase, transduction domain A"/>
    <property type="match status" value="1"/>
</dbReference>
<dbReference type="GO" id="GO:0016887">
    <property type="term" value="F:ATP hydrolysis activity"/>
    <property type="evidence" value="ECO:0007669"/>
    <property type="project" value="InterPro"/>
</dbReference>
<keyword evidence="10" id="KW-0067">ATP-binding</keyword>
<comment type="catalytic activity">
    <reaction evidence="14">
        <text>Ca(2+)(in) + ATP + H2O = Ca(2+)(out) + ADP + phosphate + H(+)</text>
        <dbReference type="Rhea" id="RHEA:18105"/>
        <dbReference type="ChEBI" id="CHEBI:15377"/>
        <dbReference type="ChEBI" id="CHEBI:15378"/>
        <dbReference type="ChEBI" id="CHEBI:29108"/>
        <dbReference type="ChEBI" id="CHEBI:30616"/>
        <dbReference type="ChEBI" id="CHEBI:43474"/>
        <dbReference type="ChEBI" id="CHEBI:456216"/>
        <dbReference type="EC" id="7.2.2.10"/>
    </reaction>
</comment>
<dbReference type="SMART" id="SM00831">
    <property type="entry name" value="Cation_ATPase_N"/>
    <property type="match status" value="1"/>
</dbReference>
<feature type="transmembrane region" description="Helical" evidence="15">
    <location>
        <begin position="56"/>
        <end position="78"/>
    </location>
</feature>
<gene>
    <name evidence="17" type="ORF">EGM181_17165</name>
</gene>
<dbReference type="AlphaFoldDB" id="A0AAE7T0R4"/>
<dbReference type="EC" id="7.2.2.10" evidence="3"/>
<evidence type="ECO:0000256" key="5">
    <source>
        <dbReference type="ARBA" id="ARBA00022568"/>
    </source>
</evidence>
<evidence type="ECO:0000256" key="13">
    <source>
        <dbReference type="ARBA" id="ARBA00023136"/>
    </source>
</evidence>
<dbReference type="GO" id="GO:0005524">
    <property type="term" value="F:ATP binding"/>
    <property type="evidence" value="ECO:0007669"/>
    <property type="project" value="UniProtKB-KW"/>
</dbReference>
<dbReference type="InterPro" id="IPR023299">
    <property type="entry name" value="ATPase_P-typ_cyto_dom_N"/>
</dbReference>
<dbReference type="InterPro" id="IPR001757">
    <property type="entry name" value="P_typ_ATPase"/>
</dbReference>
<dbReference type="Gene3D" id="1.20.1110.10">
    <property type="entry name" value="Calcium-transporting ATPase, transmembrane domain"/>
    <property type="match status" value="2"/>
</dbReference>
<evidence type="ECO:0000256" key="10">
    <source>
        <dbReference type="ARBA" id="ARBA00022840"/>
    </source>
</evidence>
<dbReference type="InterPro" id="IPR023214">
    <property type="entry name" value="HAD_sf"/>
</dbReference>
<feature type="transmembrane region" description="Helical" evidence="15">
    <location>
        <begin position="769"/>
        <end position="790"/>
    </location>
</feature>
<dbReference type="PROSITE" id="PS00154">
    <property type="entry name" value="ATPASE_E1_E2"/>
    <property type="match status" value="1"/>
</dbReference>
<evidence type="ECO:0000256" key="6">
    <source>
        <dbReference type="ARBA" id="ARBA00022692"/>
    </source>
</evidence>
<dbReference type="InterPro" id="IPR006068">
    <property type="entry name" value="ATPase_P-typ_cation-transptr_C"/>
</dbReference>
<keyword evidence="7" id="KW-0479">Metal-binding</keyword>
<evidence type="ECO:0000259" key="16">
    <source>
        <dbReference type="SMART" id="SM00831"/>
    </source>
</evidence>